<dbReference type="InterPro" id="IPR036291">
    <property type="entry name" value="NAD(P)-bd_dom_sf"/>
</dbReference>
<comment type="caution">
    <text evidence="4">The sequence shown here is derived from an EMBL/GenBank/DDBJ whole genome shotgun (WGS) entry which is preliminary data.</text>
</comment>
<dbReference type="PIRSF" id="PIRSF000126">
    <property type="entry name" value="11-beta-HSD1"/>
    <property type="match status" value="1"/>
</dbReference>
<accession>A0A4V3G7W7</accession>
<comment type="similarity">
    <text evidence="1 3">Belongs to the short-chain dehydrogenases/reductases (SDR) family.</text>
</comment>
<dbReference type="OrthoDB" id="9808814at2"/>
<evidence type="ECO:0000313" key="4">
    <source>
        <dbReference type="EMBL" id="TDW20634.1"/>
    </source>
</evidence>
<organism evidence="4 5">
    <name type="scientific">Breznakia blatticola</name>
    <dbReference type="NCBI Taxonomy" id="1754012"/>
    <lineage>
        <taxon>Bacteria</taxon>
        <taxon>Bacillati</taxon>
        <taxon>Bacillota</taxon>
        <taxon>Erysipelotrichia</taxon>
        <taxon>Erysipelotrichales</taxon>
        <taxon>Erysipelotrichaceae</taxon>
        <taxon>Breznakia</taxon>
    </lineage>
</organism>
<protein>
    <recommendedName>
        <fullName evidence="6">Short-subunit dehydrogenase</fullName>
    </recommendedName>
</protein>
<dbReference type="Proteomes" id="UP000294743">
    <property type="component" value="Unassembled WGS sequence"/>
</dbReference>
<evidence type="ECO:0000256" key="3">
    <source>
        <dbReference type="RuleBase" id="RU000363"/>
    </source>
</evidence>
<dbReference type="GO" id="GO:0016020">
    <property type="term" value="C:membrane"/>
    <property type="evidence" value="ECO:0007669"/>
    <property type="project" value="TreeGrafter"/>
</dbReference>
<dbReference type="Gene3D" id="3.40.50.720">
    <property type="entry name" value="NAD(P)-binding Rossmann-like Domain"/>
    <property type="match status" value="1"/>
</dbReference>
<dbReference type="EMBL" id="SODD01000011">
    <property type="protein sequence ID" value="TDW20634.1"/>
    <property type="molecule type" value="Genomic_DNA"/>
</dbReference>
<dbReference type="PANTHER" id="PTHR44196:SF2">
    <property type="entry name" value="SHORT-CHAIN DEHYDROGENASE-RELATED"/>
    <property type="match status" value="1"/>
</dbReference>
<evidence type="ECO:0008006" key="6">
    <source>
        <dbReference type="Google" id="ProtNLM"/>
    </source>
</evidence>
<evidence type="ECO:0000313" key="5">
    <source>
        <dbReference type="Proteomes" id="UP000294743"/>
    </source>
</evidence>
<dbReference type="CDD" id="cd05233">
    <property type="entry name" value="SDR_c"/>
    <property type="match status" value="1"/>
</dbReference>
<dbReference type="RefSeq" id="WP_134169020.1">
    <property type="nucleotide sequence ID" value="NZ_SODD01000011.1"/>
</dbReference>
<dbReference type="PRINTS" id="PR00081">
    <property type="entry name" value="GDHRDH"/>
</dbReference>
<proteinExistence type="inferred from homology"/>
<reference evidence="4 5" key="1">
    <citation type="submission" date="2019-03" db="EMBL/GenBank/DDBJ databases">
        <title>Genomic Encyclopedia of Type Strains, Phase IV (KMG-IV): sequencing the most valuable type-strain genomes for metagenomic binning, comparative biology and taxonomic classification.</title>
        <authorList>
            <person name="Goeker M."/>
        </authorList>
    </citation>
    <scope>NUCLEOTIDE SEQUENCE [LARGE SCALE GENOMIC DNA]</scope>
    <source>
        <strain evidence="4 5">DSM 28867</strain>
    </source>
</reference>
<dbReference type="SUPFAM" id="SSF51735">
    <property type="entry name" value="NAD(P)-binding Rossmann-fold domains"/>
    <property type="match status" value="1"/>
</dbReference>
<keyword evidence="2" id="KW-0560">Oxidoreductase</keyword>
<name>A0A4V3G7W7_9FIRM</name>
<keyword evidence="5" id="KW-1185">Reference proteome</keyword>
<evidence type="ECO:0000256" key="1">
    <source>
        <dbReference type="ARBA" id="ARBA00006484"/>
    </source>
</evidence>
<dbReference type="PANTHER" id="PTHR44196">
    <property type="entry name" value="DEHYDROGENASE/REDUCTASE SDR FAMILY MEMBER 7B"/>
    <property type="match status" value="1"/>
</dbReference>
<dbReference type="AlphaFoldDB" id="A0A4V3G7W7"/>
<dbReference type="Pfam" id="PF00106">
    <property type="entry name" value="adh_short"/>
    <property type="match status" value="1"/>
</dbReference>
<gene>
    <name evidence="4" type="ORF">EDD63_11147</name>
</gene>
<dbReference type="GO" id="GO:0016491">
    <property type="term" value="F:oxidoreductase activity"/>
    <property type="evidence" value="ECO:0007669"/>
    <property type="project" value="UniProtKB-KW"/>
</dbReference>
<evidence type="ECO:0000256" key="2">
    <source>
        <dbReference type="ARBA" id="ARBA00023002"/>
    </source>
</evidence>
<dbReference type="InterPro" id="IPR002347">
    <property type="entry name" value="SDR_fam"/>
</dbReference>
<sequence>MNALITGTTSGIGYELAKLFASDGYNLILVSRSKLKLEQQKAELEQAYNIQVQIYVLDLSQPNAAKLLYNEIKDPVDALVNNAGFMEYGAFVHSDLQKQMEMIQLQNNFLTELCHYYVPDMVKHQYGSVLNVASMASFVGLENAAVYGAVKAYILSFTKGLHNECKPYKVKVSALCPGATRTLFASKSDAEDTHLFTMHVMEAQSVAKTAYRGLKKNKMMIIPGVYNKIGYICTKLLPNVFVNKAVSYIMARKK</sequence>
<dbReference type="PRINTS" id="PR00080">
    <property type="entry name" value="SDRFAMILY"/>
</dbReference>